<proteinExistence type="inferred from homology"/>
<organism evidence="4 5">
    <name type="scientific">Metarhizium guizhouense (strain ARSEF 977)</name>
    <dbReference type="NCBI Taxonomy" id="1276136"/>
    <lineage>
        <taxon>Eukaryota</taxon>
        <taxon>Fungi</taxon>
        <taxon>Dikarya</taxon>
        <taxon>Ascomycota</taxon>
        <taxon>Pezizomycotina</taxon>
        <taxon>Sordariomycetes</taxon>
        <taxon>Hypocreomycetidae</taxon>
        <taxon>Hypocreales</taxon>
        <taxon>Clavicipitaceae</taxon>
        <taxon>Metarhizium</taxon>
    </lineage>
</organism>
<dbReference type="HOGENOM" id="CLU_050394_1_1_1"/>
<dbReference type="InterPro" id="IPR045091">
    <property type="entry name" value="Mad2-like"/>
</dbReference>
<comment type="caution">
    <text evidence="4">The sequence shown here is derived from an EMBL/GenBank/DDBJ whole genome shotgun (WGS) entry which is preliminary data.</text>
</comment>
<dbReference type="GO" id="GO:0016035">
    <property type="term" value="C:zeta DNA polymerase complex"/>
    <property type="evidence" value="ECO:0007669"/>
    <property type="project" value="TreeGrafter"/>
</dbReference>
<dbReference type="Pfam" id="PF02301">
    <property type="entry name" value="HORMA"/>
    <property type="match status" value="1"/>
</dbReference>
<dbReference type="EMBL" id="AZNH01000031">
    <property type="protein sequence ID" value="KID85393.1"/>
    <property type="molecule type" value="Genomic_DNA"/>
</dbReference>
<evidence type="ECO:0000256" key="1">
    <source>
        <dbReference type="ARBA" id="ARBA00010348"/>
    </source>
</evidence>
<dbReference type="Proteomes" id="UP000031192">
    <property type="component" value="Unassembled WGS sequence"/>
</dbReference>
<evidence type="ECO:0000259" key="3">
    <source>
        <dbReference type="PROSITE" id="PS50815"/>
    </source>
</evidence>
<protein>
    <submittedName>
        <fullName evidence="4">REV7-like protein</fullName>
    </submittedName>
</protein>
<evidence type="ECO:0000256" key="2">
    <source>
        <dbReference type="SAM" id="MobiDB-lite"/>
    </source>
</evidence>
<dbReference type="SUPFAM" id="SSF56019">
    <property type="entry name" value="The spindle assembly checkpoint protein mad2"/>
    <property type="match status" value="1"/>
</dbReference>
<dbReference type="InterPro" id="IPR003511">
    <property type="entry name" value="HORMA_dom"/>
</dbReference>
<dbReference type="InterPro" id="IPR036570">
    <property type="entry name" value="HORMA_dom_sf"/>
</dbReference>
<sequence>MSRAAHPHPQPSASSAATDASLSPSQASTLLASFTNFLTVALHSILYHRQLYPPATFLTARAYNLPVHQSRHPGVCAWLRDAVAAVAAQVRAGSARHVALVIHAPASFDVVERWIFDLHSFPATWGDEDAPLTHFNNASRHPPAPDAPVNWTDVNEALRGALSRISQVAQSRPHLPEACTFTIGIELRDEALPPIQASHPPFFFRIDSTGLLFDSSDFAAFCHTMRPWPPVGFLLTMLLNHQHPQLWIPAQTEPQIPSETRLEPGRAVRGTATAPIRSVQAGPLYFECWVEQGKLPPGTTSPKAPSPSVSPTFDSSGGSPDATTS</sequence>
<evidence type="ECO:0000313" key="5">
    <source>
        <dbReference type="Proteomes" id="UP000031192"/>
    </source>
</evidence>
<feature type="region of interest" description="Disordered" evidence="2">
    <location>
        <begin position="1"/>
        <end position="20"/>
    </location>
</feature>
<dbReference type="PANTHER" id="PTHR11842">
    <property type="entry name" value="MITOTIC SPINDLE ASSEMBLY CHECKPOINT PROTEIN MAD2"/>
    <property type="match status" value="1"/>
</dbReference>
<name>A0A0B4GRW3_METGA</name>
<dbReference type="PROSITE" id="PS50815">
    <property type="entry name" value="HORMA"/>
    <property type="match status" value="1"/>
</dbReference>
<dbReference type="OrthoDB" id="21254at2759"/>
<dbReference type="Gene3D" id="3.30.900.10">
    <property type="entry name" value="HORMA domain"/>
    <property type="match status" value="1"/>
</dbReference>
<feature type="region of interest" description="Disordered" evidence="2">
    <location>
        <begin position="296"/>
        <end position="325"/>
    </location>
</feature>
<reference evidence="4 5" key="1">
    <citation type="journal article" date="2014" name="Proc. Natl. Acad. Sci. U.S.A.">
        <title>Trajectory and genomic determinants of fungal-pathogen speciation and host adaptation.</title>
        <authorList>
            <person name="Hu X."/>
            <person name="Xiao G."/>
            <person name="Zheng P."/>
            <person name="Shang Y."/>
            <person name="Su Y."/>
            <person name="Zhang X."/>
            <person name="Liu X."/>
            <person name="Zhan S."/>
            <person name="St Leger R.J."/>
            <person name="Wang C."/>
        </authorList>
    </citation>
    <scope>NUCLEOTIDE SEQUENCE [LARGE SCALE GENOMIC DNA]</scope>
    <source>
        <strain evidence="4 5">ARSEF 977</strain>
    </source>
</reference>
<feature type="compositionally biased region" description="Polar residues" evidence="2">
    <location>
        <begin position="298"/>
        <end position="325"/>
    </location>
</feature>
<dbReference type="AlphaFoldDB" id="A0A0B4GRW3"/>
<feature type="domain" description="HORMA" evidence="3">
    <location>
        <begin position="28"/>
        <end position="229"/>
    </location>
</feature>
<comment type="similarity">
    <text evidence="1">Belongs to the MAD2 family.</text>
</comment>
<dbReference type="PANTHER" id="PTHR11842:SF10">
    <property type="entry name" value="MITOTIC SPINDLE ASSEMBLY CHECKPOINT PROTEIN MAD2B"/>
    <property type="match status" value="1"/>
</dbReference>
<evidence type="ECO:0000313" key="4">
    <source>
        <dbReference type="EMBL" id="KID85393.1"/>
    </source>
</evidence>
<keyword evidence="5" id="KW-1185">Reference proteome</keyword>
<gene>
    <name evidence="4" type="ORF">MGU_07449</name>
</gene>
<accession>A0A0B4GRW3</accession>